<evidence type="ECO:0000313" key="1">
    <source>
        <dbReference type="Ensembl" id="ENSCPBP00000012951.1"/>
    </source>
</evidence>
<name>A0A8C3FS11_CHRPI</name>
<dbReference type="Proteomes" id="UP000694380">
    <property type="component" value="Unplaced"/>
</dbReference>
<dbReference type="InterPro" id="IPR016186">
    <property type="entry name" value="C-type_lectin-like/link_sf"/>
</dbReference>
<proteinExistence type="predicted"/>
<dbReference type="Ensembl" id="ENSCPBT00000015400.1">
    <property type="protein sequence ID" value="ENSCPBP00000012951.1"/>
    <property type="gene ID" value="ENSCPBG00000009733.1"/>
</dbReference>
<protein>
    <recommendedName>
        <fullName evidence="3">C-type lectin domain-containing protein</fullName>
    </recommendedName>
</protein>
<reference evidence="1" key="1">
    <citation type="submission" date="2025-08" db="UniProtKB">
        <authorList>
            <consortium name="Ensembl"/>
        </authorList>
    </citation>
    <scope>IDENTIFICATION</scope>
</reference>
<reference evidence="1" key="2">
    <citation type="submission" date="2025-09" db="UniProtKB">
        <authorList>
            <consortium name="Ensembl"/>
        </authorList>
    </citation>
    <scope>IDENTIFICATION</scope>
</reference>
<organism evidence="1 2">
    <name type="scientific">Chrysemys picta bellii</name>
    <name type="common">Western painted turtle</name>
    <name type="synonym">Emys bellii</name>
    <dbReference type="NCBI Taxonomy" id="8478"/>
    <lineage>
        <taxon>Eukaryota</taxon>
        <taxon>Metazoa</taxon>
        <taxon>Chordata</taxon>
        <taxon>Craniata</taxon>
        <taxon>Vertebrata</taxon>
        <taxon>Euteleostomi</taxon>
        <taxon>Archelosauria</taxon>
        <taxon>Testudinata</taxon>
        <taxon>Testudines</taxon>
        <taxon>Cryptodira</taxon>
        <taxon>Durocryptodira</taxon>
        <taxon>Testudinoidea</taxon>
        <taxon>Emydidae</taxon>
        <taxon>Chrysemys</taxon>
    </lineage>
</organism>
<dbReference type="Gene3D" id="3.10.100.10">
    <property type="entry name" value="Mannose-Binding Protein A, subunit A"/>
    <property type="match status" value="1"/>
</dbReference>
<accession>A0A8C3FS11</accession>
<keyword evidence="2" id="KW-1185">Reference proteome</keyword>
<dbReference type="AlphaFoldDB" id="A0A8C3FS11"/>
<dbReference type="GeneTree" id="ENSGT00950000186397"/>
<evidence type="ECO:0008006" key="3">
    <source>
        <dbReference type="Google" id="ProtNLM"/>
    </source>
</evidence>
<evidence type="ECO:0000313" key="2">
    <source>
        <dbReference type="Proteomes" id="UP000694380"/>
    </source>
</evidence>
<sequence length="78" mass="8836">MSSGIGCGSPLRQKISLICRFWAQNEPNNYDPGTEGGEDCVYTEPSKRNLWNDAKCNLFLRWGDHICPQYSRCGCTMD</sequence>
<dbReference type="SUPFAM" id="SSF56436">
    <property type="entry name" value="C-type lectin-like"/>
    <property type="match status" value="1"/>
</dbReference>
<dbReference type="InterPro" id="IPR016187">
    <property type="entry name" value="CTDL_fold"/>
</dbReference>